<dbReference type="Gene3D" id="3.30.110.40">
    <property type="entry name" value="TusA-like domain"/>
    <property type="match status" value="1"/>
</dbReference>
<accession>A0A511B2V3</accession>
<reference evidence="3 4" key="1">
    <citation type="submission" date="2019-07" db="EMBL/GenBank/DDBJ databases">
        <title>Whole genome shotgun sequence of Gluconobacter wancherniae NBRC 103581.</title>
        <authorList>
            <person name="Hosoyama A."/>
            <person name="Uohara A."/>
            <person name="Ohji S."/>
            <person name="Ichikawa N."/>
        </authorList>
    </citation>
    <scope>NUCLEOTIDE SEQUENCE [LARGE SCALE GENOMIC DNA]</scope>
    <source>
        <strain evidence="3 4">NBRC 103581</strain>
    </source>
</reference>
<evidence type="ECO:0000313" key="4">
    <source>
        <dbReference type="Proteomes" id="UP000321230"/>
    </source>
</evidence>
<feature type="domain" description="UPF0033" evidence="2">
    <location>
        <begin position="8"/>
        <end position="65"/>
    </location>
</feature>
<dbReference type="RefSeq" id="WP_146798649.1">
    <property type="nucleotide sequence ID" value="NZ_BARC01000009.1"/>
</dbReference>
<dbReference type="PANTHER" id="PTHR33279">
    <property type="entry name" value="SULFUR CARRIER PROTEIN YEDF-RELATED"/>
    <property type="match status" value="1"/>
</dbReference>
<dbReference type="SUPFAM" id="SSF64307">
    <property type="entry name" value="SirA-like"/>
    <property type="match status" value="1"/>
</dbReference>
<sequence>MTKNDINVLDVRHLICPMTTVHVRLRLDNMTSGEVINILVKGEEPRRNVASSIRSLGHEILETSGTSEAAEDYCFRVVKA</sequence>
<comment type="similarity">
    <text evidence="1">Belongs to the sulfur carrier protein TusA family.</text>
</comment>
<dbReference type="PANTHER" id="PTHR33279:SF19">
    <property type="entry name" value="SSL1707 PROTEIN"/>
    <property type="match status" value="1"/>
</dbReference>
<keyword evidence="4" id="KW-1185">Reference proteome</keyword>
<protein>
    <recommendedName>
        <fullName evidence="2">UPF0033 domain-containing protein</fullName>
    </recommendedName>
</protein>
<evidence type="ECO:0000313" key="3">
    <source>
        <dbReference type="EMBL" id="GEK94765.1"/>
    </source>
</evidence>
<dbReference type="CDD" id="cd00291">
    <property type="entry name" value="SirA_YedF_YeeD"/>
    <property type="match status" value="1"/>
</dbReference>
<proteinExistence type="inferred from homology"/>
<dbReference type="OrthoDB" id="9794210at2"/>
<organism evidence="3 4">
    <name type="scientific">Gluconobacter wancherniae NBRC 103581</name>
    <dbReference type="NCBI Taxonomy" id="656744"/>
    <lineage>
        <taxon>Bacteria</taxon>
        <taxon>Pseudomonadati</taxon>
        <taxon>Pseudomonadota</taxon>
        <taxon>Alphaproteobacteria</taxon>
        <taxon>Acetobacterales</taxon>
        <taxon>Acetobacteraceae</taxon>
        <taxon>Gluconobacter</taxon>
    </lineage>
</organism>
<dbReference type="AlphaFoldDB" id="A0A511B2V3"/>
<gene>
    <name evidence="3" type="ORF">GWA01_25350</name>
</gene>
<dbReference type="EMBL" id="BJUZ01000005">
    <property type="protein sequence ID" value="GEK94765.1"/>
    <property type="molecule type" value="Genomic_DNA"/>
</dbReference>
<comment type="caution">
    <text evidence="3">The sequence shown here is derived from an EMBL/GenBank/DDBJ whole genome shotgun (WGS) entry which is preliminary data.</text>
</comment>
<name>A0A511B2V3_9PROT</name>
<evidence type="ECO:0000259" key="2">
    <source>
        <dbReference type="Pfam" id="PF01206"/>
    </source>
</evidence>
<evidence type="ECO:0000256" key="1">
    <source>
        <dbReference type="ARBA" id="ARBA00008984"/>
    </source>
</evidence>
<dbReference type="Pfam" id="PF01206">
    <property type="entry name" value="TusA"/>
    <property type="match status" value="1"/>
</dbReference>
<dbReference type="InterPro" id="IPR036868">
    <property type="entry name" value="TusA-like_sf"/>
</dbReference>
<dbReference type="Proteomes" id="UP000321230">
    <property type="component" value="Unassembled WGS sequence"/>
</dbReference>
<dbReference type="InterPro" id="IPR001455">
    <property type="entry name" value="TusA-like"/>
</dbReference>